<dbReference type="GO" id="GO:0009236">
    <property type="term" value="P:cobalamin biosynthetic process"/>
    <property type="evidence" value="ECO:0007669"/>
    <property type="project" value="UniProtKB-UniRule"/>
</dbReference>
<dbReference type="OrthoDB" id="9804789at2"/>
<dbReference type="GO" id="GO:0030788">
    <property type="term" value="F:precorrin-2 C20-methyltransferase activity"/>
    <property type="evidence" value="ECO:0007669"/>
    <property type="project" value="InterPro"/>
</dbReference>
<evidence type="ECO:0000313" key="10">
    <source>
        <dbReference type="Proteomes" id="UP000199584"/>
    </source>
</evidence>
<dbReference type="InterPro" id="IPR014776">
    <property type="entry name" value="4pyrrole_Mease_sub2"/>
</dbReference>
<dbReference type="PANTHER" id="PTHR43467:SF2">
    <property type="entry name" value="COBALT-PRECORRIN-2 C(20)-METHYLTRANSFERASE"/>
    <property type="match status" value="1"/>
</dbReference>
<keyword evidence="6" id="KW-0949">S-adenosyl-L-methionine</keyword>
<dbReference type="Pfam" id="PF00590">
    <property type="entry name" value="TP_methylase"/>
    <property type="match status" value="1"/>
</dbReference>
<dbReference type="PIRSF" id="PIRSF036427">
    <property type="entry name" value="Precrrn-2_mtase"/>
    <property type="match status" value="1"/>
</dbReference>
<dbReference type="UniPathway" id="UPA00148"/>
<dbReference type="InterPro" id="IPR012382">
    <property type="entry name" value="CobI/CbiL"/>
</dbReference>
<dbReference type="InterPro" id="IPR035996">
    <property type="entry name" value="4pyrrol_Methylase_sf"/>
</dbReference>
<dbReference type="AlphaFoldDB" id="A0A1I6DMA2"/>
<dbReference type="NCBIfam" id="TIGR01467">
    <property type="entry name" value="cobI_cbiL"/>
    <property type="match status" value="1"/>
</dbReference>
<keyword evidence="4 9" id="KW-0489">Methyltransferase</keyword>
<dbReference type="Gene3D" id="3.30.950.10">
    <property type="entry name" value="Methyltransferase, Cobalt-precorrin-4 Transmethylase, Domain 2"/>
    <property type="match status" value="1"/>
</dbReference>
<dbReference type="EMBL" id="FOYM01000013">
    <property type="protein sequence ID" value="SFR06554.1"/>
    <property type="molecule type" value="Genomic_DNA"/>
</dbReference>
<sequence>MAGRFYGIGVGPGDPELLTIKAQRILTGVDVLCVPKSRMEKESLALTTVKAVVPGDHKLLELEFPMSRDRAVLENSWRQAGQMVAEELLHGRDVAFITIGDPTLYSTYGYLLRYIRGNHPDIAVETIPGVSSITACPAYINEPLVEGEEKLAVIPAAYDLDDLQRIMETFDTVVLMKVNRRLPELVEYFNRFDNIATYFVNRCGFPDQFASDQLDTLQEQKLHYMSLLIVKKRRDY</sequence>
<protein>
    <submittedName>
        <fullName evidence="9">Precorrin-2/cobalt-factor-2 C20-methyltransferase</fullName>
    </submittedName>
</protein>
<evidence type="ECO:0000259" key="8">
    <source>
        <dbReference type="Pfam" id="PF00590"/>
    </source>
</evidence>
<dbReference type="SUPFAM" id="SSF53790">
    <property type="entry name" value="Tetrapyrrole methylase"/>
    <property type="match status" value="1"/>
</dbReference>
<feature type="domain" description="Tetrapyrrole methylase" evidence="8">
    <location>
        <begin position="4"/>
        <end position="208"/>
    </location>
</feature>
<evidence type="ECO:0000313" key="9">
    <source>
        <dbReference type="EMBL" id="SFR06554.1"/>
    </source>
</evidence>
<dbReference type="GO" id="GO:0032259">
    <property type="term" value="P:methylation"/>
    <property type="evidence" value="ECO:0007669"/>
    <property type="project" value="UniProtKB-KW"/>
</dbReference>
<name>A0A1I6DMA2_9FIRM</name>
<organism evidence="9 10">
    <name type="scientific">Desulfoscipio geothermicus DSM 3669</name>
    <dbReference type="NCBI Taxonomy" id="1121426"/>
    <lineage>
        <taxon>Bacteria</taxon>
        <taxon>Bacillati</taxon>
        <taxon>Bacillota</taxon>
        <taxon>Clostridia</taxon>
        <taxon>Eubacteriales</taxon>
        <taxon>Desulfallaceae</taxon>
        <taxon>Desulfoscipio</taxon>
    </lineage>
</organism>
<comment type="pathway">
    <text evidence="1">Cofactor biosynthesis; adenosylcobalamin biosynthesis.</text>
</comment>
<evidence type="ECO:0000256" key="5">
    <source>
        <dbReference type="ARBA" id="ARBA00022679"/>
    </source>
</evidence>
<evidence type="ECO:0000256" key="2">
    <source>
        <dbReference type="ARBA" id="ARBA00005879"/>
    </source>
</evidence>
<dbReference type="Gene3D" id="3.40.1010.10">
    <property type="entry name" value="Cobalt-precorrin-4 Transmethylase, Domain 1"/>
    <property type="match status" value="1"/>
</dbReference>
<evidence type="ECO:0000256" key="6">
    <source>
        <dbReference type="ARBA" id="ARBA00022691"/>
    </source>
</evidence>
<accession>A0A1I6DMA2</accession>
<keyword evidence="5 9" id="KW-0808">Transferase</keyword>
<evidence type="ECO:0000256" key="3">
    <source>
        <dbReference type="ARBA" id="ARBA00022573"/>
    </source>
</evidence>
<dbReference type="InterPro" id="IPR000878">
    <property type="entry name" value="4pyrrol_Mease"/>
</dbReference>
<dbReference type="RefSeq" id="WP_092483353.1">
    <property type="nucleotide sequence ID" value="NZ_FOYM01000013.1"/>
</dbReference>
<dbReference type="InterPro" id="IPR014777">
    <property type="entry name" value="4pyrrole_Mease_sub1"/>
</dbReference>
<keyword evidence="3" id="KW-0169">Cobalamin biosynthesis</keyword>
<dbReference type="STRING" id="39060.SAMN05660706_11382"/>
<evidence type="ECO:0000256" key="7">
    <source>
        <dbReference type="PIRNR" id="PIRNR036427"/>
    </source>
</evidence>
<keyword evidence="10" id="KW-1185">Reference proteome</keyword>
<reference evidence="10" key="1">
    <citation type="submission" date="2016-10" db="EMBL/GenBank/DDBJ databases">
        <authorList>
            <person name="Varghese N."/>
            <person name="Submissions S."/>
        </authorList>
    </citation>
    <scope>NUCLEOTIDE SEQUENCE [LARGE SCALE GENOMIC DNA]</scope>
    <source>
        <strain evidence="10">DSM 3669</strain>
    </source>
</reference>
<dbReference type="Proteomes" id="UP000199584">
    <property type="component" value="Unassembled WGS sequence"/>
</dbReference>
<gene>
    <name evidence="9" type="ORF">SAMN05660706_11382</name>
</gene>
<evidence type="ECO:0000256" key="4">
    <source>
        <dbReference type="ARBA" id="ARBA00022603"/>
    </source>
</evidence>
<proteinExistence type="inferred from homology"/>
<dbReference type="PANTHER" id="PTHR43467">
    <property type="entry name" value="COBALT-PRECORRIN-2 C(20)-METHYLTRANSFERASE"/>
    <property type="match status" value="1"/>
</dbReference>
<dbReference type="InterPro" id="IPR006364">
    <property type="entry name" value="CobI/CbiL/CobIJ_dom"/>
</dbReference>
<comment type="similarity">
    <text evidence="2 7">Belongs to the precorrin methyltransferase family.</text>
</comment>
<evidence type="ECO:0000256" key="1">
    <source>
        <dbReference type="ARBA" id="ARBA00004953"/>
    </source>
</evidence>
<dbReference type="CDD" id="cd11645">
    <property type="entry name" value="Precorrin_2_C20_MT"/>
    <property type="match status" value="1"/>
</dbReference>